<organism evidence="2 3">
    <name type="scientific">Agrococcus pavilionensis RW1</name>
    <dbReference type="NCBI Taxonomy" id="1330458"/>
    <lineage>
        <taxon>Bacteria</taxon>
        <taxon>Bacillati</taxon>
        <taxon>Actinomycetota</taxon>
        <taxon>Actinomycetes</taxon>
        <taxon>Micrococcales</taxon>
        <taxon>Microbacteriaceae</taxon>
        <taxon>Agrococcus</taxon>
    </lineage>
</organism>
<protein>
    <submittedName>
        <fullName evidence="2">Uncharacterized protein</fullName>
    </submittedName>
</protein>
<name>U1LLL3_9MICO</name>
<keyword evidence="3" id="KW-1185">Reference proteome</keyword>
<dbReference type="Pfam" id="PF19888">
    <property type="entry name" value="DUF6361"/>
    <property type="match status" value="1"/>
</dbReference>
<evidence type="ECO:0000256" key="1">
    <source>
        <dbReference type="SAM" id="MobiDB-lite"/>
    </source>
</evidence>
<dbReference type="Proteomes" id="UP000016462">
    <property type="component" value="Unassembled WGS sequence"/>
</dbReference>
<evidence type="ECO:0000313" key="3">
    <source>
        <dbReference type="Proteomes" id="UP000016462"/>
    </source>
</evidence>
<sequence length="400" mass="44145">MVSLVSWLDVSAEEHRRMRELAALFELGEAREELGLASLRDDIADALFPGTSTLHTRARYTLIVPWCFQAAAKAGGSMEDLARVERQAIETLRNSKLEIPGLLGRTAGAGLKTLPSSLYWSALQRWGIVAERMSRPDALANSRDRRHDAEDESNDQTESIWDVLPAPDGFPKRIDGGLDLTPAEQVWLRERLLTSAPDSLLAHFAKHAPSAESSAPWDDPAALDAPSRVRELLELARGFSALMHGAQLLYNLLLAEARLAARPNDASFQESVPLFRAALTSWAQHEDLATTLEGWRLEALEGALRGVLARPRKTDDDTADFVRQWQRLMNGRDLNGVADDDLARELVARRELHVKGTKARLRSERRLLSWGGSSGAGALTYRWGTVRGLMLDIHAGAASV</sequence>
<gene>
    <name evidence="2" type="ORF">L332_01850</name>
</gene>
<evidence type="ECO:0000313" key="2">
    <source>
        <dbReference type="EMBL" id="ERG63199.1"/>
    </source>
</evidence>
<feature type="region of interest" description="Disordered" evidence="1">
    <location>
        <begin position="137"/>
        <end position="159"/>
    </location>
</feature>
<reference evidence="2 3" key="1">
    <citation type="journal article" date="2013" name="Genome Announc.">
        <title>First draft genome sequence from a member of the genus agrococcus, isolated from modern microbialites.</title>
        <authorList>
            <person name="White R.A.III."/>
            <person name="Grassa C.J."/>
            <person name="Suttle C.A."/>
        </authorList>
    </citation>
    <scope>NUCLEOTIDE SEQUENCE [LARGE SCALE GENOMIC DNA]</scope>
    <source>
        <strain evidence="2 3">RW1</strain>
    </source>
</reference>
<accession>U1LLL3</accession>
<proteinExistence type="predicted"/>
<dbReference type="AlphaFoldDB" id="U1LLL3"/>
<dbReference type="InterPro" id="IPR045941">
    <property type="entry name" value="DUF6361"/>
</dbReference>
<comment type="caution">
    <text evidence="2">The sequence shown here is derived from an EMBL/GenBank/DDBJ whole genome shotgun (WGS) entry which is preliminary data.</text>
</comment>
<dbReference type="EMBL" id="ASHR01000036">
    <property type="protein sequence ID" value="ERG63199.1"/>
    <property type="molecule type" value="Genomic_DNA"/>
</dbReference>